<proteinExistence type="predicted"/>
<dbReference type="RefSeq" id="WP_197931954.1">
    <property type="nucleotide sequence ID" value="NZ_CP065682.1"/>
</dbReference>
<name>A0A7T2WMI5_9MICO</name>
<dbReference type="EMBL" id="CP065682">
    <property type="protein sequence ID" value="QPS33551.1"/>
    <property type="molecule type" value="Genomic_DNA"/>
</dbReference>
<dbReference type="Proteomes" id="UP000594979">
    <property type="component" value="Chromosome"/>
</dbReference>
<sequence length="290" mass="31881">MSHTSSCETATSYTCKCPCGGARHGGVLIAGLRTTSEATREKAKQWTEPRRWEHASSAAKQSTVNNTVAERRLALTGVITELVSTLIDQVKDEGEIDAVEILAKEISDDIADEFEKRLSNGGPNSKKSRHLWCVVIAAICRVYDEASDAARESIDALTDRTMQLLREATSDSRTDTAEVTDIYRQRTGVARAFEIDEYDWMGALIKKALKAVVAAIKSIGEEATMKYVRLIGAIICPDPDRHPAVVKHCIWPLLNGPFRDALESALAAEMRAWIRNAYVVLPPAPNSQNP</sequence>
<reference evidence="2 3" key="1">
    <citation type="submission" date="2020-12" db="EMBL/GenBank/DDBJ databases">
        <title>FDA dAtabase for Regulatory Grade micrObial Sequences (FDA-ARGOS): Supporting development and validation of Infectious Disease Dx tests.</title>
        <authorList>
            <person name="Sproer C."/>
            <person name="Gronow S."/>
            <person name="Severitt S."/>
            <person name="Schroder I."/>
            <person name="Tallon L."/>
            <person name="Sadzewicz L."/>
            <person name="Zhao X."/>
            <person name="Boylan J."/>
            <person name="Ott S."/>
            <person name="Bowen H."/>
            <person name="Vavikolanu K."/>
            <person name="Mehta A."/>
            <person name="Aluvathingal J."/>
            <person name="Nadendla S."/>
            <person name="Lowell S."/>
            <person name="Myers T."/>
            <person name="Yan Y."/>
            <person name="Sichtig H."/>
        </authorList>
    </citation>
    <scope>NUCLEOTIDE SEQUENCE [LARGE SCALE GENOMIC DNA]</scope>
    <source>
        <strain evidence="2 3">FDAARGOS_902</strain>
    </source>
</reference>
<evidence type="ECO:0000256" key="1">
    <source>
        <dbReference type="SAM" id="MobiDB-lite"/>
    </source>
</evidence>
<dbReference type="AlphaFoldDB" id="A0A7T2WMI5"/>
<organism evidence="2 3">
    <name type="scientific">Brevibacterium casei</name>
    <dbReference type="NCBI Taxonomy" id="33889"/>
    <lineage>
        <taxon>Bacteria</taxon>
        <taxon>Bacillati</taxon>
        <taxon>Actinomycetota</taxon>
        <taxon>Actinomycetes</taxon>
        <taxon>Micrococcales</taxon>
        <taxon>Brevibacteriaceae</taxon>
        <taxon>Brevibacterium</taxon>
    </lineage>
</organism>
<feature type="compositionally biased region" description="Basic and acidic residues" evidence="1">
    <location>
        <begin position="41"/>
        <end position="54"/>
    </location>
</feature>
<gene>
    <name evidence="2" type="ORF">I6G59_16750</name>
</gene>
<feature type="region of interest" description="Disordered" evidence="1">
    <location>
        <begin position="41"/>
        <end position="60"/>
    </location>
</feature>
<protein>
    <submittedName>
        <fullName evidence="2">Uncharacterized protein</fullName>
    </submittedName>
</protein>
<evidence type="ECO:0000313" key="2">
    <source>
        <dbReference type="EMBL" id="QPS33551.1"/>
    </source>
</evidence>
<accession>A0A7T2WMI5</accession>
<dbReference type="KEGG" id="bcau:I6G59_16750"/>
<evidence type="ECO:0000313" key="3">
    <source>
        <dbReference type="Proteomes" id="UP000594979"/>
    </source>
</evidence>